<protein>
    <submittedName>
        <fullName evidence="2">Uncharacterized protein</fullName>
    </submittedName>
</protein>
<feature type="transmembrane region" description="Helical" evidence="1">
    <location>
        <begin position="12"/>
        <end position="32"/>
    </location>
</feature>
<keyword evidence="1" id="KW-0472">Membrane</keyword>
<reference evidence="2 3" key="1">
    <citation type="submission" date="2007-03" db="EMBL/GenBank/DDBJ databases">
        <authorList>
            <person name="Heidelberg J."/>
        </authorList>
    </citation>
    <scope>NUCLEOTIDE SEQUENCE [LARGE SCALE GENOMIC DNA]</scope>
    <source>
        <strain evidence="3">ATCC 39541 / Classical Ogawa 395 / O395</strain>
    </source>
</reference>
<accession>A0A0H3AFA7</accession>
<proteinExistence type="predicted"/>
<dbReference type="PATRIC" id="fig|345073.21.peg.1054"/>
<dbReference type="Proteomes" id="UP000000249">
    <property type="component" value="Chromosome 1"/>
</dbReference>
<evidence type="ECO:0000313" key="3">
    <source>
        <dbReference type="Proteomes" id="UP000000249"/>
    </source>
</evidence>
<gene>
    <name evidence="2" type="ordered locus">VC0395_A0590</name>
</gene>
<evidence type="ECO:0000256" key="1">
    <source>
        <dbReference type="SAM" id="Phobius"/>
    </source>
</evidence>
<keyword evidence="1" id="KW-1133">Transmembrane helix</keyword>
<dbReference type="KEGG" id="vco:VC0395_A0590"/>
<dbReference type="AlphaFoldDB" id="A0A0H3AFA7"/>
<dbReference type="KEGG" id="vcr:VC395_1087"/>
<evidence type="ECO:0000313" key="2">
    <source>
        <dbReference type="EMBL" id="ABQ19502.1"/>
    </source>
</evidence>
<name>A0A0H3AFA7_VIBC3</name>
<dbReference type="EMBL" id="CP000627">
    <property type="protein sequence ID" value="ABQ19502.1"/>
    <property type="molecule type" value="Genomic_DNA"/>
</dbReference>
<organism evidence="2 3">
    <name type="scientific">Vibrio cholerae serotype O1 (strain ATCC 39541 / Classical Ogawa 395 / O395)</name>
    <dbReference type="NCBI Taxonomy" id="345073"/>
    <lineage>
        <taxon>Bacteria</taxon>
        <taxon>Pseudomonadati</taxon>
        <taxon>Pseudomonadota</taxon>
        <taxon>Gammaproteobacteria</taxon>
        <taxon>Vibrionales</taxon>
        <taxon>Vibrionaceae</taxon>
        <taxon>Vibrio</taxon>
    </lineage>
</organism>
<keyword evidence="1" id="KW-0812">Transmembrane</keyword>
<sequence length="47" mass="5408">MWGYSDSWVNDLAAIFIKTCCFCISVLSDFLFMIKNKVTDLFGVSDY</sequence>